<dbReference type="Proteomes" id="UP001500021">
    <property type="component" value="Unassembled WGS sequence"/>
</dbReference>
<feature type="transmembrane region" description="Helical" evidence="13">
    <location>
        <begin position="142"/>
        <end position="163"/>
    </location>
</feature>
<keyword evidence="11 13" id="KW-0472">Membrane</keyword>
<evidence type="ECO:0000256" key="9">
    <source>
        <dbReference type="ARBA" id="ARBA00022989"/>
    </source>
</evidence>
<evidence type="ECO:0000256" key="12">
    <source>
        <dbReference type="ARBA" id="ARBA00037975"/>
    </source>
</evidence>
<organism evidence="15 16">
    <name type="scientific">Colwellia asteriadis</name>
    <dbReference type="NCBI Taxonomy" id="517723"/>
    <lineage>
        <taxon>Bacteria</taxon>
        <taxon>Pseudomonadati</taxon>
        <taxon>Pseudomonadota</taxon>
        <taxon>Gammaproteobacteria</taxon>
        <taxon>Alteromonadales</taxon>
        <taxon>Colwelliaceae</taxon>
        <taxon>Colwellia</taxon>
    </lineage>
</organism>
<evidence type="ECO:0000256" key="10">
    <source>
        <dbReference type="ARBA" id="ARBA00023004"/>
    </source>
</evidence>
<keyword evidence="10" id="KW-0408">Iron</keyword>
<feature type="domain" description="Cytochrome b561 bacterial/Ni-hydrogenase" evidence="14">
    <location>
        <begin position="8"/>
        <end position="175"/>
    </location>
</feature>
<gene>
    <name evidence="15" type="ORF">GCM10009111_10540</name>
</gene>
<keyword evidence="6 13" id="KW-0812">Transmembrane</keyword>
<dbReference type="InterPro" id="IPR052168">
    <property type="entry name" value="Cytochrome_b561_oxidase"/>
</dbReference>
<dbReference type="InterPro" id="IPR016174">
    <property type="entry name" value="Di-haem_cyt_TM"/>
</dbReference>
<keyword evidence="7" id="KW-0479">Metal-binding</keyword>
<evidence type="ECO:0000256" key="5">
    <source>
        <dbReference type="ARBA" id="ARBA00022617"/>
    </source>
</evidence>
<keyword evidence="4" id="KW-1003">Cell membrane</keyword>
<comment type="subcellular location">
    <subcellularLocation>
        <location evidence="2">Cell membrane</location>
        <topology evidence="2">Multi-pass membrane protein</topology>
    </subcellularLocation>
</comment>
<dbReference type="RefSeq" id="WP_343815842.1">
    <property type="nucleotide sequence ID" value="NZ_BAAAFA010000003.1"/>
</dbReference>
<evidence type="ECO:0000313" key="16">
    <source>
        <dbReference type="Proteomes" id="UP001500021"/>
    </source>
</evidence>
<name>A0ABN1L4U5_9GAMM</name>
<evidence type="ECO:0000256" key="1">
    <source>
        <dbReference type="ARBA" id="ARBA00001970"/>
    </source>
</evidence>
<evidence type="ECO:0000256" key="7">
    <source>
        <dbReference type="ARBA" id="ARBA00022723"/>
    </source>
</evidence>
<keyword evidence="8" id="KW-0249">Electron transport</keyword>
<keyword evidence="3" id="KW-0813">Transport</keyword>
<evidence type="ECO:0000256" key="2">
    <source>
        <dbReference type="ARBA" id="ARBA00004651"/>
    </source>
</evidence>
<feature type="transmembrane region" description="Helical" evidence="13">
    <location>
        <begin position="80"/>
        <end position="102"/>
    </location>
</feature>
<evidence type="ECO:0000259" key="14">
    <source>
        <dbReference type="Pfam" id="PF01292"/>
    </source>
</evidence>
<comment type="similarity">
    <text evidence="12">Belongs to the cytochrome b561 family.</text>
</comment>
<keyword evidence="5" id="KW-0349">Heme</keyword>
<proteinExistence type="inferred from homology"/>
<evidence type="ECO:0000256" key="3">
    <source>
        <dbReference type="ARBA" id="ARBA00022448"/>
    </source>
</evidence>
<dbReference type="SUPFAM" id="SSF81342">
    <property type="entry name" value="Transmembrane di-heme cytochromes"/>
    <property type="match status" value="1"/>
</dbReference>
<keyword evidence="16" id="KW-1185">Reference proteome</keyword>
<dbReference type="EMBL" id="BAAAFA010000003">
    <property type="protein sequence ID" value="GAA0814127.1"/>
    <property type="molecule type" value="Genomic_DNA"/>
</dbReference>
<evidence type="ECO:0000313" key="15">
    <source>
        <dbReference type="EMBL" id="GAA0814127.1"/>
    </source>
</evidence>
<evidence type="ECO:0000256" key="4">
    <source>
        <dbReference type="ARBA" id="ARBA00022475"/>
    </source>
</evidence>
<feature type="transmembrane region" description="Helical" evidence="13">
    <location>
        <begin position="12"/>
        <end position="31"/>
    </location>
</feature>
<feature type="transmembrane region" description="Helical" evidence="13">
    <location>
        <begin position="37"/>
        <end position="59"/>
    </location>
</feature>
<reference evidence="15 16" key="1">
    <citation type="journal article" date="2019" name="Int. J. Syst. Evol. Microbiol.">
        <title>The Global Catalogue of Microorganisms (GCM) 10K type strain sequencing project: providing services to taxonomists for standard genome sequencing and annotation.</title>
        <authorList>
            <consortium name="The Broad Institute Genomics Platform"/>
            <consortium name="The Broad Institute Genome Sequencing Center for Infectious Disease"/>
            <person name="Wu L."/>
            <person name="Ma J."/>
        </authorList>
    </citation>
    <scope>NUCLEOTIDE SEQUENCE [LARGE SCALE GENOMIC DNA]</scope>
    <source>
        <strain evidence="15 16">JCM 15608</strain>
    </source>
</reference>
<dbReference type="PANTHER" id="PTHR30529:SF7">
    <property type="entry name" value="CYTOCHROME B561 BACTERIAL_NI-HYDROGENASE DOMAIN-CONTAINING PROTEIN"/>
    <property type="match status" value="1"/>
</dbReference>
<comment type="cofactor">
    <cofactor evidence="1">
        <name>heme b</name>
        <dbReference type="ChEBI" id="CHEBI:60344"/>
    </cofactor>
</comment>
<accession>A0ABN1L4U5</accession>
<evidence type="ECO:0000256" key="13">
    <source>
        <dbReference type="SAM" id="Phobius"/>
    </source>
</evidence>
<dbReference type="PANTHER" id="PTHR30529">
    <property type="entry name" value="CYTOCHROME B561"/>
    <property type="match status" value="1"/>
</dbReference>
<comment type="caution">
    <text evidence="15">The sequence shown here is derived from an EMBL/GenBank/DDBJ whole genome shotgun (WGS) entry which is preliminary data.</text>
</comment>
<evidence type="ECO:0000256" key="6">
    <source>
        <dbReference type="ARBA" id="ARBA00022692"/>
    </source>
</evidence>
<sequence length="182" mass="20576">MATSNIAITRTFHWVMAFVIIAITLVGLYMANTETYALYHWHKSFGLIALLLIIARLFWRKKHVWESASKGTSQAKLVNFVHLFLLALLMLMPLSGMVYSGFAGYGFSLFEWHIIPKNLNSEQQVTPYNELLGSLGKTLHGLLGYLFTGLVALHVGAALKHHFINKDQTLNRMLNKKPSENT</sequence>
<dbReference type="InterPro" id="IPR011577">
    <property type="entry name" value="Cyt_b561_bac/Ni-Hgenase"/>
</dbReference>
<evidence type="ECO:0000256" key="8">
    <source>
        <dbReference type="ARBA" id="ARBA00022982"/>
    </source>
</evidence>
<protein>
    <submittedName>
        <fullName evidence="15">Cytochrome b</fullName>
    </submittedName>
</protein>
<keyword evidence="9 13" id="KW-1133">Transmembrane helix</keyword>
<evidence type="ECO:0000256" key="11">
    <source>
        <dbReference type="ARBA" id="ARBA00023136"/>
    </source>
</evidence>
<dbReference type="Pfam" id="PF01292">
    <property type="entry name" value="Ni_hydr_CYTB"/>
    <property type="match status" value="1"/>
</dbReference>